<evidence type="ECO:0000313" key="8">
    <source>
        <dbReference type="EMBL" id="ROL53867.1"/>
    </source>
</evidence>
<dbReference type="InterPro" id="IPR050839">
    <property type="entry name" value="Rho-assoc_Ser/Thr_Kinase"/>
</dbReference>
<keyword evidence="1" id="KW-0723">Serine/threonine-protein kinase</keyword>
<protein>
    <submittedName>
        <fullName evidence="8">Citron Rho-interacting kinase</fullName>
    </submittedName>
</protein>
<evidence type="ECO:0000256" key="5">
    <source>
        <dbReference type="ARBA" id="ARBA00048679"/>
    </source>
</evidence>
<dbReference type="EMBL" id="RJVU01007700">
    <property type="protein sequence ID" value="ROL53867.1"/>
    <property type="molecule type" value="Genomic_DNA"/>
</dbReference>
<dbReference type="GO" id="GO:0004674">
    <property type="term" value="F:protein serine/threonine kinase activity"/>
    <property type="evidence" value="ECO:0007669"/>
    <property type="project" value="UniProtKB-KW"/>
</dbReference>
<evidence type="ECO:0000256" key="2">
    <source>
        <dbReference type="ARBA" id="ARBA00022553"/>
    </source>
</evidence>
<evidence type="ECO:0000256" key="1">
    <source>
        <dbReference type="ARBA" id="ARBA00022527"/>
    </source>
</evidence>
<dbReference type="Proteomes" id="UP000281406">
    <property type="component" value="Unassembled WGS sequence"/>
</dbReference>
<evidence type="ECO:0000313" key="9">
    <source>
        <dbReference type="Proteomes" id="UP000281406"/>
    </source>
</evidence>
<comment type="catalytic activity">
    <reaction evidence="4">
        <text>L-threonyl-[protein] + ATP = O-phospho-L-threonyl-[protein] + ADP + H(+)</text>
        <dbReference type="Rhea" id="RHEA:46608"/>
        <dbReference type="Rhea" id="RHEA-COMP:11060"/>
        <dbReference type="Rhea" id="RHEA-COMP:11605"/>
        <dbReference type="ChEBI" id="CHEBI:15378"/>
        <dbReference type="ChEBI" id="CHEBI:30013"/>
        <dbReference type="ChEBI" id="CHEBI:30616"/>
        <dbReference type="ChEBI" id="CHEBI:61977"/>
        <dbReference type="ChEBI" id="CHEBI:456216"/>
        <dbReference type="EC" id="2.7.11.1"/>
    </reaction>
</comment>
<dbReference type="Pfam" id="PF00069">
    <property type="entry name" value="Pkinase"/>
    <property type="match status" value="1"/>
</dbReference>
<keyword evidence="2" id="KW-0597">Phosphoprotein</keyword>
<dbReference type="InterPro" id="IPR017441">
    <property type="entry name" value="Protein_kinase_ATP_BS"/>
</dbReference>
<dbReference type="PROSITE" id="PS50011">
    <property type="entry name" value="PROTEIN_KINASE_DOM"/>
    <property type="match status" value="1"/>
</dbReference>
<evidence type="ECO:0000256" key="6">
    <source>
        <dbReference type="PROSITE-ProRule" id="PRU10141"/>
    </source>
</evidence>
<dbReference type="SUPFAM" id="SSF56112">
    <property type="entry name" value="Protein kinase-like (PK-like)"/>
    <property type="match status" value="1"/>
</dbReference>
<keyword evidence="6" id="KW-0547">Nucleotide-binding</keyword>
<feature type="binding site" evidence="6">
    <location>
        <position position="133"/>
    </location>
    <ligand>
        <name>ATP</name>
        <dbReference type="ChEBI" id="CHEBI:30616"/>
    </ligand>
</feature>
<dbReference type="PROSITE" id="PS00107">
    <property type="entry name" value="PROTEIN_KINASE_ATP"/>
    <property type="match status" value="1"/>
</dbReference>
<dbReference type="PANTHER" id="PTHR22988">
    <property type="entry name" value="MYOTONIC DYSTROPHY S/T KINASE-RELATED"/>
    <property type="match status" value="1"/>
</dbReference>
<feature type="domain" description="Protein kinase" evidence="7">
    <location>
        <begin position="104"/>
        <end position="189"/>
    </location>
</feature>
<gene>
    <name evidence="8" type="ORF">DPX16_9567</name>
</gene>
<keyword evidence="3 8" id="KW-0808">Transferase</keyword>
<proteinExistence type="predicted"/>
<evidence type="ECO:0000256" key="3">
    <source>
        <dbReference type="ARBA" id="ARBA00022777"/>
    </source>
</evidence>
<evidence type="ECO:0000259" key="7">
    <source>
        <dbReference type="PROSITE" id="PS50011"/>
    </source>
</evidence>
<dbReference type="InterPro" id="IPR011009">
    <property type="entry name" value="Kinase-like_dom_sf"/>
</dbReference>
<organism evidence="8 9">
    <name type="scientific">Anabarilius grahami</name>
    <name type="common">Kanglang fish</name>
    <name type="synonym">Barilius grahami</name>
    <dbReference type="NCBI Taxonomy" id="495550"/>
    <lineage>
        <taxon>Eukaryota</taxon>
        <taxon>Metazoa</taxon>
        <taxon>Chordata</taxon>
        <taxon>Craniata</taxon>
        <taxon>Vertebrata</taxon>
        <taxon>Euteleostomi</taxon>
        <taxon>Actinopterygii</taxon>
        <taxon>Neopterygii</taxon>
        <taxon>Teleostei</taxon>
        <taxon>Ostariophysi</taxon>
        <taxon>Cypriniformes</taxon>
        <taxon>Xenocyprididae</taxon>
        <taxon>Xenocypridinae</taxon>
        <taxon>Xenocypridinae incertae sedis</taxon>
        <taxon>Anabarilius</taxon>
    </lineage>
</organism>
<keyword evidence="6" id="KW-0067">ATP-binding</keyword>
<keyword evidence="9" id="KW-1185">Reference proteome</keyword>
<comment type="caution">
    <text evidence="8">The sequence shown here is derived from an EMBL/GenBank/DDBJ whole genome shotgun (WGS) entry which is preliminary data.</text>
</comment>
<evidence type="ECO:0000256" key="4">
    <source>
        <dbReference type="ARBA" id="ARBA00047899"/>
    </source>
</evidence>
<dbReference type="Gene3D" id="3.30.200.20">
    <property type="entry name" value="Phosphorylase Kinase, domain 1"/>
    <property type="match status" value="1"/>
</dbReference>
<accession>A0A3N0Z5W8</accession>
<reference evidence="8 9" key="1">
    <citation type="submission" date="2018-10" db="EMBL/GenBank/DDBJ databases">
        <title>Genome assembly for a Yunnan-Guizhou Plateau 3E fish, Anabarilius grahami (Regan), and its evolutionary and genetic applications.</title>
        <authorList>
            <person name="Jiang W."/>
        </authorList>
    </citation>
    <scope>NUCLEOTIDE SEQUENCE [LARGE SCALE GENOMIC DNA]</scope>
    <source>
        <strain evidence="8">AG-KIZ</strain>
        <tissue evidence="8">Muscle</tissue>
    </source>
</reference>
<sequence>MLKFKYGGHGSVKDLAAGDSITSRCARLNQLLQGKCSVSSSAGVNGVTREGLIDALLLLYQECATPELMKIKHVASFVNKCKCLSCYSEVVAEVQELLPGNRDFEVRGIVGRGHFSEVQVVKERATGDVYAMKLMEKTSLRSQDQVAFFEEERTILALNSSPWIPQLQHAFQDQDHVYLKLQIDLRMRT</sequence>
<dbReference type="GO" id="GO:0005524">
    <property type="term" value="F:ATP binding"/>
    <property type="evidence" value="ECO:0007669"/>
    <property type="project" value="UniProtKB-UniRule"/>
</dbReference>
<comment type="catalytic activity">
    <reaction evidence="5">
        <text>L-seryl-[protein] + ATP = O-phospho-L-seryl-[protein] + ADP + H(+)</text>
        <dbReference type="Rhea" id="RHEA:17989"/>
        <dbReference type="Rhea" id="RHEA-COMP:9863"/>
        <dbReference type="Rhea" id="RHEA-COMP:11604"/>
        <dbReference type="ChEBI" id="CHEBI:15378"/>
        <dbReference type="ChEBI" id="CHEBI:29999"/>
        <dbReference type="ChEBI" id="CHEBI:30616"/>
        <dbReference type="ChEBI" id="CHEBI:83421"/>
        <dbReference type="ChEBI" id="CHEBI:456216"/>
        <dbReference type="EC" id="2.7.11.1"/>
    </reaction>
</comment>
<dbReference type="InterPro" id="IPR000719">
    <property type="entry name" value="Prot_kinase_dom"/>
</dbReference>
<dbReference type="AlphaFoldDB" id="A0A3N0Z5W8"/>
<dbReference type="OrthoDB" id="5919042at2759"/>
<keyword evidence="3 8" id="KW-0418">Kinase</keyword>
<name>A0A3N0Z5W8_ANAGA</name>
<dbReference type="PANTHER" id="PTHR22988:SF71">
    <property type="entry name" value="CITRON RHO-INTERACTING KINASE"/>
    <property type="match status" value="1"/>
</dbReference>